<dbReference type="Proteomes" id="UP000253517">
    <property type="component" value="Unassembled WGS sequence"/>
</dbReference>
<dbReference type="SUPFAM" id="SSF56935">
    <property type="entry name" value="Porins"/>
    <property type="match status" value="1"/>
</dbReference>
<dbReference type="RefSeq" id="WP_114365533.1">
    <property type="nucleotide sequence ID" value="NZ_BHZF01000001.1"/>
</dbReference>
<dbReference type="EMBL" id="QPJS01000001">
    <property type="protein sequence ID" value="RCX04882.1"/>
    <property type="molecule type" value="Genomic_DNA"/>
</dbReference>
<keyword evidence="4" id="KW-1185">Reference proteome</keyword>
<proteinExistence type="predicted"/>
<dbReference type="GO" id="GO:0015344">
    <property type="term" value="F:siderophore uptake transmembrane transporter activity"/>
    <property type="evidence" value="ECO:0007669"/>
    <property type="project" value="TreeGrafter"/>
</dbReference>
<dbReference type="GO" id="GO:0009279">
    <property type="term" value="C:cell outer membrane"/>
    <property type="evidence" value="ECO:0007669"/>
    <property type="project" value="TreeGrafter"/>
</dbReference>
<dbReference type="InterPro" id="IPR012910">
    <property type="entry name" value="Plug_dom"/>
</dbReference>
<dbReference type="Gene3D" id="2.170.130.10">
    <property type="entry name" value="TonB-dependent receptor, plug domain"/>
    <property type="match status" value="1"/>
</dbReference>
<dbReference type="PANTHER" id="PTHR30069">
    <property type="entry name" value="TONB-DEPENDENT OUTER MEMBRANE RECEPTOR"/>
    <property type="match status" value="1"/>
</dbReference>
<dbReference type="AlphaFoldDB" id="A0A369A6A9"/>
<accession>A0A369A6A9</accession>
<dbReference type="InterPro" id="IPR037066">
    <property type="entry name" value="Plug_dom_sf"/>
</dbReference>
<evidence type="ECO:0000259" key="2">
    <source>
        <dbReference type="Pfam" id="PF07715"/>
    </source>
</evidence>
<keyword evidence="1" id="KW-0732">Signal</keyword>
<sequence>MIVSDKRRPLVILVVVAFCIVQTSFAQNSVITGKVVSSDGLPLHMVEIYCRGYQTYTDEKGKYTLELPAVKNSWVYFYLLGYRKDSLRVDLQSNKAYNFRTVLRPLSEELGEVEIVEEKSRITNTTVIEVKALDMLAGPVTGVEGLIRLLPGVTSRNEMSSQYNVRGGNFDENLVYVNGIEVYRPFLVRNGQQEGLSFINPDMVGNIEFSAGGFDARYGDRMSSVLDITYRKPEKFGLRSEASFMGGSLTIDAIGLKNRFTALSSIRYRTNELLLGSLDTDADFRPRFTDAQVYLTYSLTDKLEISYLGNYSRNIYKVIPSVRTTNFGTIQQSLRLTVFFDGMENYDFTTRFSALAADLRPSKKTTLRWAVSAFQTTEQEYFDIAGAYRLAELDNNLGSDQFGDIRFIRGVGGFQNYARNLLDAIVINAQHTGTFVTSRGTWGWGLRWQTEDIIDRYKEWETIDSAGYNLPHFRRHIFRTDTLGNVFVDTVEPTGLFLFESFDSRASVVSQRWMGYGEYSARHKIWGGDLYFTAGLRLHYWTLNQQMLFIPRTTLKFKPTGPKNIIYRLSLGAYHQPAFYREMRDLRGNVNTSLRAQESYHLVTGIDQVVTIWDRPFRIITEYYFKYLRNLVTYELENVRLRYSALNDADGFATGLDFRINGQFVKGIESWFSASLMTVRERLRDQPELGYLPRPTDQLFNTSIYFQDYLPKDPSWRVGLTLSFGTGIPFNPPQFPRTTQTFRIPPYRRIDVAFYKVLKEEGKPARYKALNTLKAAWIGAEVFNLLAIRNTISYLWIKDINAANPDISTGRQFGVPNYLTNRLINLKAVVRI</sequence>
<evidence type="ECO:0000313" key="3">
    <source>
        <dbReference type="EMBL" id="RCX04882.1"/>
    </source>
</evidence>
<dbReference type="Pfam" id="PF07715">
    <property type="entry name" value="Plug"/>
    <property type="match status" value="1"/>
</dbReference>
<protein>
    <submittedName>
        <fullName evidence="3">Outer membrane receptor protein involved in Fe transport</fullName>
    </submittedName>
</protein>
<reference evidence="3 4" key="1">
    <citation type="submission" date="2018-07" db="EMBL/GenBank/DDBJ databases">
        <title>Genomic Encyclopedia of Type Strains, Phase IV (KMG-IV): sequencing the most valuable type-strain genomes for metagenomic binning, comparative biology and taxonomic classification.</title>
        <authorList>
            <person name="Goeker M."/>
        </authorList>
    </citation>
    <scope>NUCLEOTIDE SEQUENCE [LARGE SCALE GENOMIC DNA]</scope>
    <source>
        <strain evidence="3 4">DSM 21410</strain>
    </source>
</reference>
<dbReference type="InterPro" id="IPR039426">
    <property type="entry name" value="TonB-dep_rcpt-like"/>
</dbReference>
<dbReference type="PANTHER" id="PTHR30069:SF29">
    <property type="entry name" value="HEMOGLOBIN AND HEMOGLOBIN-HAPTOGLOBIN-BINDING PROTEIN 1-RELATED"/>
    <property type="match status" value="1"/>
</dbReference>
<keyword evidence="3" id="KW-0675">Receptor</keyword>
<feature type="domain" description="TonB-dependent receptor plug" evidence="2">
    <location>
        <begin position="125"/>
        <end position="221"/>
    </location>
</feature>
<organism evidence="3 4">
    <name type="scientific">Schleiferia thermophila</name>
    <dbReference type="NCBI Taxonomy" id="884107"/>
    <lineage>
        <taxon>Bacteria</taxon>
        <taxon>Pseudomonadati</taxon>
        <taxon>Bacteroidota</taxon>
        <taxon>Flavobacteriia</taxon>
        <taxon>Flavobacteriales</taxon>
        <taxon>Schleiferiaceae</taxon>
        <taxon>Schleiferia</taxon>
    </lineage>
</organism>
<name>A0A369A6A9_9FLAO</name>
<comment type="caution">
    <text evidence="3">The sequence shown here is derived from an EMBL/GenBank/DDBJ whole genome shotgun (WGS) entry which is preliminary data.</text>
</comment>
<dbReference type="InterPro" id="IPR008969">
    <property type="entry name" value="CarboxyPept-like_regulatory"/>
</dbReference>
<dbReference type="GO" id="GO:0044718">
    <property type="term" value="P:siderophore transmembrane transport"/>
    <property type="evidence" value="ECO:0007669"/>
    <property type="project" value="TreeGrafter"/>
</dbReference>
<dbReference type="SUPFAM" id="SSF49464">
    <property type="entry name" value="Carboxypeptidase regulatory domain-like"/>
    <property type="match status" value="1"/>
</dbReference>
<evidence type="ECO:0000313" key="4">
    <source>
        <dbReference type="Proteomes" id="UP000253517"/>
    </source>
</evidence>
<evidence type="ECO:0000256" key="1">
    <source>
        <dbReference type="ARBA" id="ARBA00022729"/>
    </source>
</evidence>
<gene>
    <name evidence="3" type="ORF">DES35_101152</name>
</gene>